<evidence type="ECO:0000256" key="20">
    <source>
        <dbReference type="PROSITE-ProRule" id="PRU10141"/>
    </source>
</evidence>
<dbReference type="Pfam" id="PF13927">
    <property type="entry name" value="Ig_3"/>
    <property type="match status" value="1"/>
</dbReference>
<feature type="binding site" evidence="18">
    <location>
        <position position="372"/>
    </location>
    <ligand>
        <name>ATP</name>
        <dbReference type="ChEBI" id="CHEBI:30616"/>
    </ligand>
</feature>
<evidence type="ECO:0000256" key="8">
    <source>
        <dbReference type="ARBA" id="ARBA00022741"/>
    </source>
</evidence>
<dbReference type="GO" id="GO:0005524">
    <property type="term" value="F:ATP binding"/>
    <property type="evidence" value="ECO:0007669"/>
    <property type="project" value="UniProtKB-UniRule"/>
</dbReference>
<keyword evidence="12 21" id="KW-0472">Membrane</keyword>
<dbReference type="CDD" id="cd00096">
    <property type="entry name" value="Ig"/>
    <property type="match status" value="1"/>
</dbReference>
<dbReference type="InterPro" id="IPR000719">
    <property type="entry name" value="Prot_kinase_dom"/>
</dbReference>
<dbReference type="PIRSF" id="PIRSF000615">
    <property type="entry name" value="TyrPK_CSF1-R"/>
    <property type="match status" value="1"/>
</dbReference>
<dbReference type="InterPro" id="IPR003599">
    <property type="entry name" value="Ig_sub"/>
</dbReference>
<evidence type="ECO:0000256" key="16">
    <source>
        <dbReference type="ARBA" id="ARBA00023180"/>
    </source>
</evidence>
<keyword evidence="6 22" id="KW-0732">Signal</keyword>
<keyword evidence="17" id="KW-0393">Immunoglobulin domain</keyword>
<dbReference type="SMART" id="SM00409">
    <property type="entry name" value="IG"/>
    <property type="match status" value="2"/>
</dbReference>
<keyword evidence="13" id="KW-0829">Tyrosine-protein kinase</keyword>
<feature type="transmembrane region" description="Helical" evidence="21">
    <location>
        <begin position="230"/>
        <end position="251"/>
    </location>
</feature>
<evidence type="ECO:0000256" key="7">
    <source>
        <dbReference type="ARBA" id="ARBA00022737"/>
    </source>
</evidence>
<evidence type="ECO:0000256" key="21">
    <source>
        <dbReference type="SAM" id="Phobius"/>
    </source>
</evidence>
<dbReference type="InterPro" id="IPR013098">
    <property type="entry name" value="Ig_I-set"/>
</dbReference>
<dbReference type="Pfam" id="PF07679">
    <property type="entry name" value="I-set"/>
    <property type="match status" value="1"/>
</dbReference>
<dbReference type="PANTHER" id="PTHR24416:SF550">
    <property type="entry name" value="FIBROBLAST GROWTH FACTOR RECEPTOR HOMOLOG 1-RELATED"/>
    <property type="match status" value="1"/>
</dbReference>
<keyword evidence="11 21" id="KW-1133">Transmembrane helix</keyword>
<dbReference type="InterPro" id="IPR013783">
    <property type="entry name" value="Ig-like_fold"/>
</dbReference>
<keyword evidence="4" id="KW-0808">Transferase</keyword>
<dbReference type="PANTHER" id="PTHR24416">
    <property type="entry name" value="TYROSINE-PROTEIN KINASE RECEPTOR"/>
    <property type="match status" value="1"/>
</dbReference>
<keyword evidence="19" id="KW-0479">Metal-binding</keyword>
<protein>
    <recommendedName>
        <fullName evidence="2">receptor protein-tyrosine kinase</fullName>
        <ecNumber evidence="2">2.7.10.1</ecNumber>
    </recommendedName>
</protein>
<evidence type="ECO:0000256" key="10">
    <source>
        <dbReference type="ARBA" id="ARBA00022840"/>
    </source>
</evidence>
<proteinExistence type="predicted"/>
<keyword evidence="8 18" id="KW-0547">Nucleotide-binding</keyword>
<sequence>MCRFRLGVLTFISLFCFASSEGPPVIKKDNEKTVYEVMPGDTVRLRCAASGQPRPHVAWYHGESEVTPARDNVRQSRHALVIQNAQPRDAGRYFCKASNDDGVAWKNFTVLVDFFENKTLYVGQQAQLECRFISDLQPHVSWLRHYSVNGSWFQDDLETTPYVSIVQSANESTDPRILVIENVTLDDEGWYTCLVGNSVGISSKSGYLSVKPLPQPEKSRFALTLLKHPWMLALAIVLVVSAVVAVATILIRRSAMLSLQQKKLDLAQKQHMVVRKKVILERQISDSGHYEDSFIAPLVKIDHQSGFLPSELNTVCEYELPLDPNWEFPRERLILGKHLGEGAFGQVVKAEAHGLGDKEGPTIVAVKMLKARNVLVVENNVMKIADFGLARDLHNIDYYKKKSGLQTHFLCLRRCNCRWSYGILLWEIMTLGGTPYPSVPIEKLFQLLRDGHRMEKPQGCSLEVYVIMKECWHQSPYQRPAFTKLVEDLDRILTLATDQNVSLRRARKNVLDAAIRIAVYP</sequence>
<dbReference type="GO" id="GO:0043235">
    <property type="term" value="C:receptor complex"/>
    <property type="evidence" value="ECO:0007669"/>
    <property type="project" value="TreeGrafter"/>
</dbReference>
<dbReference type="Proteomes" id="UP001321473">
    <property type="component" value="Unassembled WGS sequence"/>
</dbReference>
<dbReference type="Pfam" id="PF07714">
    <property type="entry name" value="PK_Tyr_Ser-Thr"/>
    <property type="match status" value="1"/>
</dbReference>
<evidence type="ECO:0000256" key="15">
    <source>
        <dbReference type="ARBA" id="ARBA00023170"/>
    </source>
</evidence>
<dbReference type="InterPro" id="IPR011009">
    <property type="entry name" value="Kinase-like_dom_sf"/>
</dbReference>
<dbReference type="Gene3D" id="2.60.40.10">
    <property type="entry name" value="Immunoglobulins"/>
    <property type="match status" value="2"/>
</dbReference>
<dbReference type="SUPFAM" id="SSF56112">
    <property type="entry name" value="Protein kinase-like (PK-like)"/>
    <property type="match status" value="1"/>
</dbReference>
<keyword evidence="15" id="KW-0675">Receptor</keyword>
<evidence type="ECO:0000313" key="25">
    <source>
        <dbReference type="EMBL" id="KAK8764341.1"/>
    </source>
</evidence>
<dbReference type="Gene3D" id="3.30.200.20">
    <property type="entry name" value="Phosphorylase Kinase, domain 1"/>
    <property type="match status" value="1"/>
</dbReference>
<evidence type="ECO:0000256" key="5">
    <source>
        <dbReference type="ARBA" id="ARBA00022692"/>
    </source>
</evidence>
<dbReference type="InterPro" id="IPR050122">
    <property type="entry name" value="RTK"/>
</dbReference>
<gene>
    <name evidence="25" type="ORF">V5799_033049</name>
</gene>
<keyword evidence="5 21" id="KW-0812">Transmembrane</keyword>
<evidence type="ECO:0000313" key="26">
    <source>
        <dbReference type="Proteomes" id="UP001321473"/>
    </source>
</evidence>
<evidence type="ECO:0000256" key="18">
    <source>
        <dbReference type="PIRSR" id="PIRSR000615-2"/>
    </source>
</evidence>
<feature type="binding site" evidence="19">
    <location>
        <position position="386"/>
    </location>
    <ligand>
        <name>Mg(2+)</name>
        <dbReference type="ChEBI" id="CHEBI:18420"/>
    </ligand>
</feature>
<dbReference type="PRINTS" id="PR00109">
    <property type="entry name" value="TYRKINASE"/>
</dbReference>
<evidence type="ECO:0000256" key="3">
    <source>
        <dbReference type="ARBA" id="ARBA00022553"/>
    </source>
</evidence>
<evidence type="ECO:0000256" key="6">
    <source>
        <dbReference type="ARBA" id="ARBA00022729"/>
    </source>
</evidence>
<keyword evidence="10 18" id="KW-0067">ATP-binding</keyword>
<dbReference type="EC" id="2.7.10.1" evidence="2"/>
<dbReference type="InterPro" id="IPR007110">
    <property type="entry name" value="Ig-like_dom"/>
</dbReference>
<dbReference type="SUPFAM" id="SSF48726">
    <property type="entry name" value="Immunoglobulin"/>
    <property type="match status" value="2"/>
</dbReference>
<keyword evidence="3" id="KW-0597">Phosphoprotein</keyword>
<name>A0AAQ4DPF1_AMBAM</name>
<dbReference type="GO" id="GO:0004714">
    <property type="term" value="F:transmembrane receptor protein tyrosine kinase activity"/>
    <property type="evidence" value="ECO:0007669"/>
    <property type="project" value="UniProtKB-EC"/>
</dbReference>
<dbReference type="PROSITE" id="PS50835">
    <property type="entry name" value="IG_LIKE"/>
    <property type="match status" value="2"/>
</dbReference>
<dbReference type="FunFam" id="2.60.40.10:FF:000032">
    <property type="entry name" value="palladin isoform X1"/>
    <property type="match status" value="1"/>
</dbReference>
<dbReference type="FunFam" id="2.60.40.10:FF:000020">
    <property type="entry name" value="Fibroblast growth factor receptor"/>
    <property type="match status" value="1"/>
</dbReference>
<dbReference type="PROSITE" id="PS00107">
    <property type="entry name" value="PROTEIN_KINASE_ATP"/>
    <property type="match status" value="1"/>
</dbReference>
<feature type="domain" description="Protein kinase" evidence="23">
    <location>
        <begin position="207"/>
        <end position="493"/>
    </location>
</feature>
<feature type="domain" description="Ig-like" evidence="24">
    <location>
        <begin position="123"/>
        <end position="209"/>
    </location>
</feature>
<evidence type="ECO:0000256" key="14">
    <source>
        <dbReference type="ARBA" id="ARBA00023157"/>
    </source>
</evidence>
<keyword evidence="9" id="KW-0418">Kinase</keyword>
<evidence type="ECO:0000256" key="13">
    <source>
        <dbReference type="ARBA" id="ARBA00023137"/>
    </source>
</evidence>
<dbReference type="InterPro" id="IPR001245">
    <property type="entry name" value="Ser-Thr/Tyr_kinase_cat_dom"/>
</dbReference>
<comment type="subcellular location">
    <subcellularLocation>
        <location evidence="1">Membrane</location>
        <topology evidence="1">Single-pass membrane protein</topology>
    </subcellularLocation>
</comment>
<feature type="chain" id="PRO_5042949721" description="receptor protein-tyrosine kinase" evidence="22">
    <location>
        <begin position="21"/>
        <end position="521"/>
    </location>
</feature>
<feature type="domain" description="Ig-like" evidence="24">
    <location>
        <begin position="23"/>
        <end position="111"/>
    </location>
</feature>
<evidence type="ECO:0000256" key="12">
    <source>
        <dbReference type="ARBA" id="ARBA00023136"/>
    </source>
</evidence>
<keyword evidence="14" id="KW-1015">Disulfide bond</keyword>
<evidence type="ECO:0000256" key="11">
    <source>
        <dbReference type="ARBA" id="ARBA00022989"/>
    </source>
</evidence>
<evidence type="ECO:0000256" key="2">
    <source>
        <dbReference type="ARBA" id="ARBA00011902"/>
    </source>
</evidence>
<evidence type="ECO:0000259" key="23">
    <source>
        <dbReference type="PROSITE" id="PS50011"/>
    </source>
</evidence>
<organism evidence="25 26">
    <name type="scientific">Amblyomma americanum</name>
    <name type="common">Lone star tick</name>
    <dbReference type="NCBI Taxonomy" id="6943"/>
    <lineage>
        <taxon>Eukaryota</taxon>
        <taxon>Metazoa</taxon>
        <taxon>Ecdysozoa</taxon>
        <taxon>Arthropoda</taxon>
        <taxon>Chelicerata</taxon>
        <taxon>Arachnida</taxon>
        <taxon>Acari</taxon>
        <taxon>Parasitiformes</taxon>
        <taxon>Ixodida</taxon>
        <taxon>Ixodoidea</taxon>
        <taxon>Ixodidae</taxon>
        <taxon>Amblyomminae</taxon>
        <taxon>Amblyomma</taxon>
    </lineage>
</organism>
<dbReference type="InterPro" id="IPR036179">
    <property type="entry name" value="Ig-like_dom_sf"/>
</dbReference>
<dbReference type="GO" id="GO:0046872">
    <property type="term" value="F:metal ion binding"/>
    <property type="evidence" value="ECO:0007669"/>
    <property type="project" value="UniProtKB-KW"/>
</dbReference>
<comment type="caution">
    <text evidence="25">The sequence shown here is derived from an EMBL/GenBank/DDBJ whole genome shotgun (WGS) entry which is preliminary data.</text>
</comment>
<evidence type="ECO:0000256" key="1">
    <source>
        <dbReference type="ARBA" id="ARBA00004167"/>
    </source>
</evidence>
<evidence type="ECO:0000256" key="4">
    <source>
        <dbReference type="ARBA" id="ARBA00022679"/>
    </source>
</evidence>
<dbReference type="SMART" id="SM00408">
    <property type="entry name" value="IGc2"/>
    <property type="match status" value="2"/>
</dbReference>
<dbReference type="EMBL" id="JARKHS020028358">
    <property type="protein sequence ID" value="KAK8764341.1"/>
    <property type="molecule type" value="Genomic_DNA"/>
</dbReference>
<evidence type="ECO:0000256" key="19">
    <source>
        <dbReference type="PIRSR" id="PIRSR000615-3"/>
    </source>
</evidence>
<dbReference type="Gene3D" id="1.10.510.10">
    <property type="entry name" value="Transferase(Phosphotransferase) domain 1"/>
    <property type="match status" value="1"/>
</dbReference>
<feature type="signal peptide" evidence="22">
    <location>
        <begin position="1"/>
        <end position="20"/>
    </location>
</feature>
<feature type="binding site" evidence="20">
    <location>
        <position position="367"/>
    </location>
    <ligand>
        <name>ATP</name>
        <dbReference type="ChEBI" id="CHEBI:30616"/>
    </ligand>
</feature>
<keyword evidence="19" id="KW-0460">Magnesium</keyword>
<reference evidence="25 26" key="1">
    <citation type="journal article" date="2023" name="Arcadia Sci">
        <title>De novo assembly of a long-read Amblyomma americanum tick genome.</title>
        <authorList>
            <person name="Chou S."/>
            <person name="Poskanzer K.E."/>
            <person name="Rollins M."/>
            <person name="Thuy-Boun P.S."/>
        </authorList>
    </citation>
    <scope>NUCLEOTIDE SEQUENCE [LARGE SCALE GENOMIC DNA]</scope>
    <source>
        <strain evidence="25">F_SG_1</strain>
        <tissue evidence="25">Salivary glands</tissue>
    </source>
</reference>
<feature type="binding site" evidence="19">
    <location>
        <position position="373"/>
    </location>
    <ligand>
        <name>Mg(2+)</name>
        <dbReference type="ChEBI" id="CHEBI:18420"/>
    </ligand>
</feature>
<dbReference type="AlphaFoldDB" id="A0AAQ4DPF1"/>
<keyword evidence="7" id="KW-0677">Repeat</keyword>
<keyword evidence="16" id="KW-0325">Glycoprotein</keyword>
<evidence type="ECO:0000256" key="9">
    <source>
        <dbReference type="ARBA" id="ARBA00022777"/>
    </source>
</evidence>
<dbReference type="InterPro" id="IPR017441">
    <property type="entry name" value="Protein_kinase_ATP_BS"/>
</dbReference>
<dbReference type="GO" id="GO:0007169">
    <property type="term" value="P:cell surface receptor protein tyrosine kinase signaling pathway"/>
    <property type="evidence" value="ECO:0007669"/>
    <property type="project" value="TreeGrafter"/>
</dbReference>
<dbReference type="PROSITE" id="PS50011">
    <property type="entry name" value="PROTEIN_KINASE_DOM"/>
    <property type="match status" value="1"/>
</dbReference>
<accession>A0AAQ4DPF1</accession>
<dbReference type="InterPro" id="IPR003598">
    <property type="entry name" value="Ig_sub2"/>
</dbReference>
<evidence type="ECO:0000256" key="17">
    <source>
        <dbReference type="ARBA" id="ARBA00023319"/>
    </source>
</evidence>
<dbReference type="GO" id="GO:0005886">
    <property type="term" value="C:plasma membrane"/>
    <property type="evidence" value="ECO:0007669"/>
    <property type="project" value="TreeGrafter"/>
</dbReference>
<keyword evidence="26" id="KW-1185">Reference proteome</keyword>
<evidence type="ECO:0000256" key="22">
    <source>
        <dbReference type="SAM" id="SignalP"/>
    </source>
</evidence>
<evidence type="ECO:0000259" key="24">
    <source>
        <dbReference type="PROSITE" id="PS50835"/>
    </source>
</evidence>
<dbReference type="FunFam" id="1.10.510.10:FF:001927">
    <property type="entry name" value="Receptor protein-tyrosine kinase"/>
    <property type="match status" value="1"/>
</dbReference>